<evidence type="ECO:0000256" key="1">
    <source>
        <dbReference type="SAM" id="MobiDB-lite"/>
    </source>
</evidence>
<reference evidence="2" key="1">
    <citation type="submission" date="2023-10" db="EMBL/GenBank/DDBJ databases">
        <title>Genome assemblies of two species of porcelain crab, Petrolisthes cinctipes and Petrolisthes manimaculis (Anomura: Porcellanidae).</title>
        <authorList>
            <person name="Angst P."/>
        </authorList>
    </citation>
    <scope>NUCLEOTIDE SEQUENCE</scope>
    <source>
        <strain evidence="2">PB745_01</strain>
        <tissue evidence="2">Gill</tissue>
    </source>
</reference>
<feature type="non-terminal residue" evidence="2">
    <location>
        <position position="1"/>
    </location>
</feature>
<protein>
    <submittedName>
        <fullName evidence="2">Uncharacterized protein</fullName>
    </submittedName>
</protein>
<evidence type="ECO:0000313" key="3">
    <source>
        <dbReference type="Proteomes" id="UP001286313"/>
    </source>
</evidence>
<proteinExistence type="predicted"/>
<evidence type="ECO:0000313" key="2">
    <source>
        <dbReference type="EMBL" id="KAK3862494.1"/>
    </source>
</evidence>
<sequence>DRGAVWTGEQLTTPRQDSFPRTPRAYHVSVCYHIEEPHATSKYDESVPTGQQPVACVPLPAALRSVPGVS</sequence>
<dbReference type="AlphaFoldDB" id="A0AAE1K2Q8"/>
<dbReference type="EMBL" id="JAWQEG010004229">
    <property type="protein sequence ID" value="KAK3862494.1"/>
    <property type="molecule type" value="Genomic_DNA"/>
</dbReference>
<organism evidence="2 3">
    <name type="scientific">Petrolisthes cinctipes</name>
    <name type="common">Flat porcelain crab</name>
    <dbReference type="NCBI Taxonomy" id="88211"/>
    <lineage>
        <taxon>Eukaryota</taxon>
        <taxon>Metazoa</taxon>
        <taxon>Ecdysozoa</taxon>
        <taxon>Arthropoda</taxon>
        <taxon>Crustacea</taxon>
        <taxon>Multicrustacea</taxon>
        <taxon>Malacostraca</taxon>
        <taxon>Eumalacostraca</taxon>
        <taxon>Eucarida</taxon>
        <taxon>Decapoda</taxon>
        <taxon>Pleocyemata</taxon>
        <taxon>Anomura</taxon>
        <taxon>Galatheoidea</taxon>
        <taxon>Porcellanidae</taxon>
        <taxon>Petrolisthes</taxon>
    </lineage>
</organism>
<feature type="region of interest" description="Disordered" evidence="1">
    <location>
        <begin position="1"/>
        <end position="20"/>
    </location>
</feature>
<accession>A0AAE1K2Q8</accession>
<keyword evidence="3" id="KW-1185">Reference proteome</keyword>
<gene>
    <name evidence="2" type="ORF">Pcinc_031646</name>
</gene>
<name>A0AAE1K2Q8_PETCI</name>
<comment type="caution">
    <text evidence="2">The sequence shown here is derived from an EMBL/GenBank/DDBJ whole genome shotgun (WGS) entry which is preliminary data.</text>
</comment>
<dbReference type="Proteomes" id="UP001286313">
    <property type="component" value="Unassembled WGS sequence"/>
</dbReference>